<dbReference type="Proteomes" id="UP000011785">
    <property type="component" value="Segment"/>
</dbReference>
<name>A0A6B9QQV3_9VIRU</name>
<dbReference type="OrthoDB" id="14504at10239"/>
<protein>
    <submittedName>
        <fullName evidence="2">GrBNV_gp78-like protein</fullName>
    </submittedName>
</protein>
<proteinExistence type="predicted"/>
<dbReference type="EMBL" id="MN623374">
    <property type="protein sequence ID" value="QHG11266.1"/>
    <property type="molecule type" value="Genomic_DNA"/>
</dbReference>
<gene>
    <name evidence="2" type="ORF">SI_OrNV_gp027</name>
</gene>
<evidence type="ECO:0000313" key="4">
    <source>
        <dbReference type="EMBL" id="UBO76448.1"/>
    </source>
</evidence>
<sequence length="401" mass="46147">MCNKIISILIKLSVDISAPFDFLLIMGSKTCNNDEYESLVIHFEDDDCPTLALLDDDDGVNVIIDRVEELRRINHIMDESDIYTVDQNDDLAINAELQELVSESINPKTLKCVTVRFQNQIILIPNTREISSRLASLLWSYPKPYTKSTLPSHAEFTKNINRCRESGKLWSKTYPHDIPFSAKIGIFAVKYKKNIIAPDIGVPNLNVRSASTTRDDEGFKHSSSGVYQYCDFALLIIENGVIIDYAVHGFRSNINECVRIHNPVKVFYNASPGDALDVFMNYPYQPFYPALSGVMQAVKIYRLSENFNSMAFCERNDIYCALCSALRDFRGMLFQAPQQKLKSSDGLQLKYVEKPYIRKWHNTRRSVYEKNQYGQPMHNAHRLKMYKAPKMPTRFKPYLKK</sequence>
<accession>A0A6B9QQV3</accession>
<evidence type="ECO:0000313" key="5">
    <source>
        <dbReference type="Proteomes" id="UP000011785"/>
    </source>
</evidence>
<dbReference type="KEGG" id="vg:7047207"/>
<dbReference type="RefSeq" id="YP_002321338.1">
    <property type="nucleotide sequence ID" value="NC_011588.1"/>
</dbReference>
<reference evidence="2" key="2">
    <citation type="journal article" date="2020" name="J. ISSAAS">
        <title>Complete genome sequence of Oryctes rhinoceros Nudivirus isolated from Coconut Rhinoceros Beetle in the Solomon Islands.</title>
        <authorList>
            <person name="Etebari K."/>
            <person name="Filipovic I."/>
            <person name="Rasic G."/>
            <person name="Devine G.J."/>
            <person name="Tsatsia H."/>
            <person name="Furlong M.J."/>
        </authorList>
    </citation>
    <scope>NUCLEOTIDE SEQUENCE</scope>
    <source>
        <strain evidence="2">Solomon Islands</strain>
    </source>
</reference>
<dbReference type="EMBL" id="MZ727584">
    <property type="protein sequence ID" value="UBO76448.1"/>
    <property type="molecule type" value="Genomic_DNA"/>
</dbReference>
<evidence type="ECO:0000313" key="2">
    <source>
        <dbReference type="EMBL" id="QHG11266.1"/>
    </source>
</evidence>
<dbReference type="EMBL" id="EU747721">
    <property type="protein sequence ID" value="ACH96157.1"/>
    <property type="molecule type" value="Genomic_DNA"/>
</dbReference>
<dbReference type="EMBL" id="MT150137">
    <property type="protein sequence ID" value="QKE59501.1"/>
    <property type="molecule type" value="Genomic_DNA"/>
</dbReference>
<reference evidence="1 5" key="1">
    <citation type="journal article" date="2008" name="J. Virol. Methods">
        <title>Sequencing of the large dsDNA genome of Oryctes rhinoceros nudivirus using multiple displacement amplification of nanogram amounts of virus DNA.</title>
        <authorList>
            <person name="Wang Y."/>
            <person name="Kleespies R.G."/>
            <person name="Ramle M.B."/>
            <person name="Jehle J.A."/>
        </authorList>
    </citation>
    <scope>NUCLEOTIDE SEQUENCE [LARGE SCALE GENOMIC DNA]</scope>
    <source>
        <strain evidence="5">Isolate Oryctes rhinoceros/Malaysia/Ma07/2007</strain>
        <strain evidence="1">Ma07</strain>
    </source>
</reference>
<reference evidence="4" key="4">
    <citation type="submission" date="2021-08" db="EMBL/GenBank/DDBJ databases">
        <title>Whole genome sequence of Oryctes rhinoceros Nudivirus detected in Riau Province, Indonesia.</title>
        <authorList>
            <person name="Kurnia Y.W."/>
            <person name="Tanjung Z.A."/>
            <person name="Utomo C."/>
            <person name="Naim M."/>
            <person name="Situmorang E.C."/>
            <person name="Liwang T."/>
        </authorList>
    </citation>
    <scope>NUCLEOTIDE SEQUENCE</scope>
    <source>
        <strain evidence="4">LiboV</strain>
    </source>
</reference>
<organism evidence="2">
    <name type="scientific">Oryctes rhinoceros nudivirus</name>
    <dbReference type="NCBI Taxonomy" id="92521"/>
    <lineage>
        <taxon>Viruses</taxon>
        <taxon>Viruses incertae sedis</taxon>
        <taxon>Naldaviricetes</taxon>
        <taxon>Lefavirales</taxon>
        <taxon>Nudiviridae</taxon>
        <taxon>Alphanudivirus</taxon>
        <taxon>Alphanudivirus oryrhinocerotis</taxon>
    </lineage>
</organism>
<evidence type="ECO:0000313" key="1">
    <source>
        <dbReference type="EMBL" id="ACH96157.1"/>
    </source>
</evidence>
<keyword evidence="5" id="KW-1185">Reference proteome</keyword>
<accession>B7SV48</accession>
<evidence type="ECO:0000313" key="3">
    <source>
        <dbReference type="EMBL" id="QKE59501.1"/>
    </source>
</evidence>
<reference evidence="3" key="3">
    <citation type="submission" date="2020-03" db="EMBL/GenBank/DDBJ databases">
        <title>Whole genome sequence of Oryctes rhinoceros Nudivirus isolated in Riau Province, Indonesia.</title>
        <authorList>
            <person name="Kurnia Y.W."/>
            <person name="Tanjung Z.A."/>
            <person name="Utomo C."/>
            <person name="Naim M."/>
            <person name="Situmorang E.C."/>
            <person name="Liwang T."/>
        </authorList>
    </citation>
    <scope>NUCLEOTIDE SEQUENCE</scope>
    <source>
        <strain evidence="3">LiboV</strain>
    </source>
</reference>